<proteinExistence type="predicted"/>
<dbReference type="RefSeq" id="WP_305006234.1">
    <property type="nucleotide sequence ID" value="NZ_JAUQSY010000005.1"/>
</dbReference>
<protein>
    <recommendedName>
        <fullName evidence="3">Carboxypeptidase regulatory-like domain-containing protein</fullName>
    </recommendedName>
</protein>
<comment type="caution">
    <text evidence="1">The sequence shown here is derived from an EMBL/GenBank/DDBJ whole genome shotgun (WGS) entry which is preliminary data.</text>
</comment>
<keyword evidence="2" id="KW-1185">Reference proteome</keyword>
<name>A0ABT9B9I3_9BACT</name>
<dbReference type="PROSITE" id="PS51257">
    <property type="entry name" value="PROKAR_LIPOPROTEIN"/>
    <property type="match status" value="1"/>
</dbReference>
<evidence type="ECO:0008006" key="3">
    <source>
        <dbReference type="Google" id="ProtNLM"/>
    </source>
</evidence>
<accession>A0ABT9B9I3</accession>
<evidence type="ECO:0000313" key="1">
    <source>
        <dbReference type="EMBL" id="MDO7874919.1"/>
    </source>
</evidence>
<sequence>MKRPFLFFALAALSAGTFFGCHRKCNDPQPGCVGGTIVAFTCMDGPLINVDARNRIGAPGVLITGQQVGNNVIAVVNRDGLGRLDSVGQRVYFTYVNDPSQQWNGLCCLAADGTRQPVPHLVLSNISTTGCQEPLAD</sequence>
<organism evidence="1 2">
    <name type="scientific">Hymenobacter aranciens</name>
    <dbReference type="NCBI Taxonomy" id="3063996"/>
    <lineage>
        <taxon>Bacteria</taxon>
        <taxon>Pseudomonadati</taxon>
        <taxon>Bacteroidota</taxon>
        <taxon>Cytophagia</taxon>
        <taxon>Cytophagales</taxon>
        <taxon>Hymenobacteraceae</taxon>
        <taxon>Hymenobacter</taxon>
    </lineage>
</organism>
<evidence type="ECO:0000313" key="2">
    <source>
        <dbReference type="Proteomes" id="UP001176429"/>
    </source>
</evidence>
<reference evidence="1" key="1">
    <citation type="submission" date="2023-07" db="EMBL/GenBank/DDBJ databases">
        <authorList>
            <person name="Kim M.K."/>
        </authorList>
    </citation>
    <scope>NUCLEOTIDE SEQUENCE</scope>
    <source>
        <strain evidence="1">ASUV-10-1</strain>
    </source>
</reference>
<dbReference type="Proteomes" id="UP001176429">
    <property type="component" value="Unassembled WGS sequence"/>
</dbReference>
<gene>
    <name evidence="1" type="ORF">Q5H93_09265</name>
</gene>
<dbReference type="EMBL" id="JAUQSY010000005">
    <property type="protein sequence ID" value="MDO7874919.1"/>
    <property type="molecule type" value="Genomic_DNA"/>
</dbReference>